<dbReference type="AlphaFoldDB" id="A0A8K0KGF2"/>
<proteinExistence type="predicted"/>
<evidence type="ECO:0000313" key="1">
    <source>
        <dbReference type="EMBL" id="KAG8234774.1"/>
    </source>
</evidence>
<gene>
    <name evidence="1" type="ORF">J437_LFUL006606</name>
</gene>
<dbReference type="EMBL" id="KZ308844">
    <property type="protein sequence ID" value="KAG8234774.1"/>
    <property type="molecule type" value="Genomic_DNA"/>
</dbReference>
<name>A0A8K0KGF2_LADFU</name>
<organism evidence="1 2">
    <name type="scientific">Ladona fulva</name>
    <name type="common">Scarce chaser dragonfly</name>
    <name type="synonym">Libellula fulva</name>
    <dbReference type="NCBI Taxonomy" id="123851"/>
    <lineage>
        <taxon>Eukaryota</taxon>
        <taxon>Metazoa</taxon>
        <taxon>Ecdysozoa</taxon>
        <taxon>Arthropoda</taxon>
        <taxon>Hexapoda</taxon>
        <taxon>Insecta</taxon>
        <taxon>Pterygota</taxon>
        <taxon>Palaeoptera</taxon>
        <taxon>Odonata</taxon>
        <taxon>Epiprocta</taxon>
        <taxon>Anisoptera</taxon>
        <taxon>Libelluloidea</taxon>
        <taxon>Libellulidae</taxon>
        <taxon>Ladona</taxon>
    </lineage>
</organism>
<keyword evidence="2" id="KW-1185">Reference proteome</keyword>
<protein>
    <submittedName>
        <fullName evidence="1">Uncharacterized protein</fullName>
    </submittedName>
</protein>
<reference evidence="1" key="2">
    <citation type="submission" date="2017-10" db="EMBL/GenBank/DDBJ databases">
        <title>Ladona fulva Genome sequencing and assembly.</title>
        <authorList>
            <person name="Murali S."/>
            <person name="Richards S."/>
            <person name="Bandaranaike D."/>
            <person name="Bellair M."/>
            <person name="Blankenburg K."/>
            <person name="Chao H."/>
            <person name="Dinh H."/>
            <person name="Doddapaneni H."/>
            <person name="Dugan-Rocha S."/>
            <person name="Elkadiri S."/>
            <person name="Gnanaolivu R."/>
            <person name="Hernandez B."/>
            <person name="Skinner E."/>
            <person name="Javaid M."/>
            <person name="Lee S."/>
            <person name="Li M."/>
            <person name="Ming W."/>
            <person name="Munidasa M."/>
            <person name="Muniz J."/>
            <person name="Nguyen L."/>
            <person name="Hughes D."/>
            <person name="Osuji N."/>
            <person name="Pu L.-L."/>
            <person name="Puazo M."/>
            <person name="Qu C."/>
            <person name="Quiroz J."/>
            <person name="Raj R."/>
            <person name="Weissenberger G."/>
            <person name="Xin Y."/>
            <person name="Zou X."/>
            <person name="Han Y."/>
            <person name="Worley K."/>
            <person name="Muzny D."/>
            <person name="Gibbs R."/>
        </authorList>
    </citation>
    <scope>NUCLEOTIDE SEQUENCE</scope>
    <source>
        <strain evidence="1">Sampled in the wild</strain>
    </source>
</reference>
<evidence type="ECO:0000313" key="2">
    <source>
        <dbReference type="Proteomes" id="UP000792457"/>
    </source>
</evidence>
<sequence>MDLDSSICRSIMFNRHTLFKSVYLEIHSICNTGGTNTCLIPELYSIKFIGMLQEFWTEGGGDELSIVRQFMDHEGTELWRQNSWFLHHNNAPPHLVNCLTCLIWPPLTSPNQRDHSKERDFSR</sequence>
<dbReference type="Proteomes" id="UP000792457">
    <property type="component" value="Unassembled WGS sequence"/>
</dbReference>
<accession>A0A8K0KGF2</accession>
<comment type="caution">
    <text evidence="1">The sequence shown here is derived from an EMBL/GenBank/DDBJ whole genome shotgun (WGS) entry which is preliminary data.</text>
</comment>
<dbReference type="OrthoDB" id="8190404at2759"/>
<reference evidence="1" key="1">
    <citation type="submission" date="2013-04" db="EMBL/GenBank/DDBJ databases">
        <authorList>
            <person name="Qu J."/>
            <person name="Murali S.C."/>
            <person name="Bandaranaike D."/>
            <person name="Bellair M."/>
            <person name="Blankenburg K."/>
            <person name="Chao H."/>
            <person name="Dinh H."/>
            <person name="Doddapaneni H."/>
            <person name="Downs B."/>
            <person name="Dugan-Rocha S."/>
            <person name="Elkadiri S."/>
            <person name="Gnanaolivu R.D."/>
            <person name="Hernandez B."/>
            <person name="Javaid M."/>
            <person name="Jayaseelan J.C."/>
            <person name="Lee S."/>
            <person name="Li M."/>
            <person name="Ming W."/>
            <person name="Munidasa M."/>
            <person name="Muniz J."/>
            <person name="Nguyen L."/>
            <person name="Ongeri F."/>
            <person name="Osuji N."/>
            <person name="Pu L.-L."/>
            <person name="Puazo M."/>
            <person name="Qu C."/>
            <person name="Quiroz J."/>
            <person name="Raj R."/>
            <person name="Weissenberger G."/>
            <person name="Xin Y."/>
            <person name="Zou X."/>
            <person name="Han Y."/>
            <person name="Richards S."/>
            <person name="Worley K."/>
            <person name="Muzny D."/>
            <person name="Gibbs R."/>
        </authorList>
    </citation>
    <scope>NUCLEOTIDE SEQUENCE</scope>
    <source>
        <strain evidence="1">Sampled in the wild</strain>
    </source>
</reference>